<dbReference type="Proteomes" id="UP000014074">
    <property type="component" value="Unassembled WGS sequence"/>
</dbReference>
<reference evidence="7" key="1">
    <citation type="journal article" date="2013" name="Genome Announc.">
        <title>Draft genome sequence of the ascomycete Phaeoacremonium aleophilum strain UCR-PA7, a causal agent of the esca disease complex in grapevines.</title>
        <authorList>
            <person name="Blanco-Ulate B."/>
            <person name="Rolshausen P."/>
            <person name="Cantu D."/>
        </authorList>
    </citation>
    <scope>NUCLEOTIDE SEQUENCE [LARGE SCALE GENOMIC DNA]</scope>
    <source>
        <strain evidence="7">UCR-PA7</strain>
    </source>
</reference>
<dbReference type="OrthoDB" id="5426978at2759"/>
<name>R8BQZ6_PHAM7</name>
<gene>
    <name evidence="6" type="ORF">UCRPA7_2677</name>
</gene>
<dbReference type="GeneID" id="19322949"/>
<keyword evidence="7" id="KW-1185">Reference proteome</keyword>
<keyword evidence="3" id="KW-0238">DNA-binding</keyword>
<dbReference type="RefSeq" id="XP_007913474.1">
    <property type="nucleotide sequence ID" value="XM_007915283.1"/>
</dbReference>
<sequence length="440" mass="48020">MMDGLSADAQEEQGRDVDDGIFHGYLSIIHHTFPLLPAVKSRLQEQLGQCSLLLREAFIEALNATMKSFAVPNAEGDSRAANRLLGDWEAETAERSTVSDLIHLQTLILMIIEADNHGPASLKGQHPGPSKSSLIGRAVGVAYSLSLQRSHIDSSIDVQPELDTDHVLGIRAWWILVIIDRWNAIGTADPMMIPNDTVTLSAGLKLVFGEAIYRFIMLSYIIGHWLPASLTAPESLGPGSGAAASAAFNVNMEMWRADFPPDITPADFPVVHLAYWHCRLLAYLFMPSALATDIVWASKELVRLLVENPSLLSPLSHHFTCLASLSLLELTKVEKTREEATQLLKQILESHIAPSSWDSSIRDKIAETVRPSTSSGAEVQGLQHLADLAAATEVSTGAAPEIKTDDVPKFRTSDTYDDLGFDPRPMLRAGYLNALNLSTS</sequence>
<dbReference type="EMBL" id="KB932957">
    <property type="protein sequence ID" value="EOO01798.1"/>
    <property type="molecule type" value="Genomic_DNA"/>
</dbReference>
<keyword evidence="4" id="KW-0804">Transcription</keyword>
<dbReference type="eggNOG" id="ENOG502QRVJ">
    <property type="taxonomic scope" value="Eukaryota"/>
</dbReference>
<keyword evidence="1" id="KW-0479">Metal-binding</keyword>
<organism evidence="6 7">
    <name type="scientific">Phaeoacremonium minimum (strain UCR-PA7)</name>
    <name type="common">Esca disease fungus</name>
    <name type="synonym">Togninia minima</name>
    <dbReference type="NCBI Taxonomy" id="1286976"/>
    <lineage>
        <taxon>Eukaryota</taxon>
        <taxon>Fungi</taxon>
        <taxon>Dikarya</taxon>
        <taxon>Ascomycota</taxon>
        <taxon>Pezizomycotina</taxon>
        <taxon>Sordariomycetes</taxon>
        <taxon>Sordariomycetidae</taxon>
        <taxon>Togniniales</taxon>
        <taxon>Togniniaceae</taxon>
        <taxon>Phaeoacremonium</taxon>
    </lineage>
</organism>
<evidence type="ECO:0000313" key="7">
    <source>
        <dbReference type="Proteomes" id="UP000014074"/>
    </source>
</evidence>
<evidence type="ECO:0000256" key="5">
    <source>
        <dbReference type="ARBA" id="ARBA00023242"/>
    </source>
</evidence>
<accession>R8BQZ6</accession>
<keyword evidence="5" id="KW-0539">Nucleus</keyword>
<evidence type="ECO:0000256" key="2">
    <source>
        <dbReference type="ARBA" id="ARBA00023015"/>
    </source>
</evidence>
<dbReference type="AlphaFoldDB" id="R8BQZ6"/>
<protein>
    <submittedName>
        <fullName evidence="6">Putative c6 finger domain-containing protein</fullName>
    </submittedName>
</protein>
<evidence type="ECO:0000256" key="4">
    <source>
        <dbReference type="ARBA" id="ARBA00023163"/>
    </source>
</evidence>
<proteinExistence type="predicted"/>
<evidence type="ECO:0000256" key="3">
    <source>
        <dbReference type="ARBA" id="ARBA00023125"/>
    </source>
</evidence>
<evidence type="ECO:0000313" key="6">
    <source>
        <dbReference type="EMBL" id="EOO01798.1"/>
    </source>
</evidence>
<evidence type="ECO:0000256" key="1">
    <source>
        <dbReference type="ARBA" id="ARBA00022723"/>
    </source>
</evidence>
<dbReference type="KEGG" id="tmn:UCRPA7_2677"/>
<dbReference type="PANTHER" id="PTHR31668">
    <property type="entry name" value="GLUCOSE TRANSPORT TRANSCRIPTION REGULATOR RGT1-RELATED-RELATED"/>
    <property type="match status" value="1"/>
</dbReference>
<dbReference type="InterPro" id="IPR050797">
    <property type="entry name" value="Carb_Metab_Trans_Reg"/>
</dbReference>
<dbReference type="GO" id="GO:0046872">
    <property type="term" value="F:metal ion binding"/>
    <property type="evidence" value="ECO:0007669"/>
    <property type="project" value="UniProtKB-KW"/>
</dbReference>
<dbReference type="PANTHER" id="PTHR31668:SF26">
    <property type="entry name" value="GLUCOSE TRANSPORT TRANSCRIPTION REGULATOR RGT1-RELATED"/>
    <property type="match status" value="1"/>
</dbReference>
<dbReference type="HOGENOM" id="CLU_050741_0_0_1"/>
<dbReference type="CDD" id="cd12148">
    <property type="entry name" value="fungal_TF_MHR"/>
    <property type="match status" value="1"/>
</dbReference>
<keyword evidence="2" id="KW-0805">Transcription regulation</keyword>
<dbReference type="GO" id="GO:0003677">
    <property type="term" value="F:DNA binding"/>
    <property type="evidence" value="ECO:0007669"/>
    <property type="project" value="UniProtKB-KW"/>
</dbReference>